<dbReference type="WBParaSite" id="ALUE_0001316301-mRNA-1">
    <property type="protein sequence ID" value="ALUE_0001316301-mRNA-1"/>
    <property type="gene ID" value="ALUE_0001316301"/>
</dbReference>
<dbReference type="AlphaFoldDB" id="A0A0M3I7J3"/>
<proteinExistence type="predicted"/>
<evidence type="ECO:0000313" key="2">
    <source>
        <dbReference type="WBParaSite" id="ALUE_0001316301-mRNA-1"/>
    </source>
</evidence>
<keyword evidence="1" id="KW-1185">Reference proteome</keyword>
<organism evidence="1 2">
    <name type="scientific">Ascaris lumbricoides</name>
    <name type="common">Giant roundworm</name>
    <dbReference type="NCBI Taxonomy" id="6252"/>
    <lineage>
        <taxon>Eukaryota</taxon>
        <taxon>Metazoa</taxon>
        <taxon>Ecdysozoa</taxon>
        <taxon>Nematoda</taxon>
        <taxon>Chromadorea</taxon>
        <taxon>Rhabditida</taxon>
        <taxon>Spirurina</taxon>
        <taxon>Ascaridomorpha</taxon>
        <taxon>Ascaridoidea</taxon>
        <taxon>Ascarididae</taxon>
        <taxon>Ascaris</taxon>
    </lineage>
</organism>
<evidence type="ECO:0000313" key="1">
    <source>
        <dbReference type="Proteomes" id="UP000036681"/>
    </source>
</evidence>
<reference evidence="2" key="1">
    <citation type="submission" date="2017-02" db="UniProtKB">
        <authorList>
            <consortium name="WormBaseParasite"/>
        </authorList>
    </citation>
    <scope>IDENTIFICATION</scope>
</reference>
<accession>A0A0M3I7J3</accession>
<sequence>MALHVAPTSTWVKIEDARRSGSVSRKQVVCS</sequence>
<dbReference type="Proteomes" id="UP000036681">
    <property type="component" value="Unplaced"/>
</dbReference>
<protein>
    <submittedName>
        <fullName evidence="2">HTH psq-type domain-containing protein</fullName>
    </submittedName>
</protein>
<name>A0A0M3I7J3_ASCLU</name>